<accession>F0XG29</accession>
<evidence type="ECO:0008006" key="3">
    <source>
        <dbReference type="Google" id="ProtNLM"/>
    </source>
</evidence>
<dbReference type="InParanoid" id="F0XG29"/>
<proteinExistence type="predicted"/>
<sequence length="89" mass="10064">MSAEGDGDSDTWTQLVTDVASIVAYTPPNLPPPSVSHRYVFVLWRQPAVLDATRIHKALGLAETMGRWARIRWDGHNFEIVRSNTPYWA</sequence>
<dbReference type="Proteomes" id="UP000007796">
    <property type="component" value="Unassembled WGS sequence"/>
</dbReference>
<reference evidence="1 2" key="1">
    <citation type="journal article" date="2011" name="Proc. Natl. Acad. Sci. U.S.A.">
        <title>Genome and transcriptome analyses of the mountain pine beetle-fungal symbiont Grosmannia clavigera, a lodgepole pine pathogen.</title>
        <authorList>
            <person name="DiGuistini S."/>
            <person name="Wang Y."/>
            <person name="Liao N.Y."/>
            <person name="Taylor G."/>
            <person name="Tanguay P."/>
            <person name="Feau N."/>
            <person name="Henrissat B."/>
            <person name="Chan S.K."/>
            <person name="Hesse-Orce U."/>
            <person name="Alamouti S.M."/>
            <person name="Tsui C.K.M."/>
            <person name="Docking R.T."/>
            <person name="Levasseur A."/>
            <person name="Haridas S."/>
            <person name="Robertson G."/>
            <person name="Birol I."/>
            <person name="Holt R.A."/>
            <person name="Marra M.A."/>
            <person name="Hamelin R.C."/>
            <person name="Hirst M."/>
            <person name="Jones S.J.M."/>
            <person name="Bohlmann J."/>
            <person name="Breuil C."/>
        </authorList>
    </citation>
    <scope>NUCLEOTIDE SEQUENCE [LARGE SCALE GENOMIC DNA]</scope>
    <source>
        <strain evidence="2">kw1407 / UAMH 11150</strain>
    </source>
</reference>
<dbReference type="AlphaFoldDB" id="F0XG29"/>
<dbReference type="STRING" id="655863.F0XG29"/>
<dbReference type="Gene3D" id="3.90.280.10">
    <property type="entry name" value="PEBP-like"/>
    <property type="match status" value="1"/>
</dbReference>
<evidence type="ECO:0000313" key="1">
    <source>
        <dbReference type="EMBL" id="EFX03350.1"/>
    </source>
</evidence>
<dbReference type="SUPFAM" id="SSF49777">
    <property type="entry name" value="PEBP-like"/>
    <property type="match status" value="1"/>
</dbReference>
<dbReference type="EMBL" id="GL629767">
    <property type="protein sequence ID" value="EFX03350.1"/>
    <property type="molecule type" value="Genomic_DNA"/>
</dbReference>
<organism evidence="2">
    <name type="scientific">Grosmannia clavigera (strain kw1407 / UAMH 11150)</name>
    <name type="common">Blue stain fungus</name>
    <name type="synonym">Graphiocladiella clavigera</name>
    <dbReference type="NCBI Taxonomy" id="655863"/>
    <lineage>
        <taxon>Eukaryota</taxon>
        <taxon>Fungi</taxon>
        <taxon>Dikarya</taxon>
        <taxon>Ascomycota</taxon>
        <taxon>Pezizomycotina</taxon>
        <taxon>Sordariomycetes</taxon>
        <taxon>Sordariomycetidae</taxon>
        <taxon>Ophiostomatales</taxon>
        <taxon>Ophiostomataceae</taxon>
        <taxon>Leptographium</taxon>
    </lineage>
</organism>
<gene>
    <name evidence="1" type="ORF">CMQ_5400</name>
</gene>
<dbReference type="RefSeq" id="XP_014172832.1">
    <property type="nucleotide sequence ID" value="XM_014317357.1"/>
</dbReference>
<keyword evidence="2" id="KW-1185">Reference proteome</keyword>
<name>F0XG29_GROCL</name>
<evidence type="ECO:0000313" key="2">
    <source>
        <dbReference type="Proteomes" id="UP000007796"/>
    </source>
</evidence>
<dbReference type="HOGENOM" id="CLU_2454942_0_0_1"/>
<protein>
    <recommendedName>
        <fullName evidence="3">Phosphatidylethanolamine-binding protein</fullName>
    </recommendedName>
</protein>
<dbReference type="GeneID" id="25978719"/>
<dbReference type="InterPro" id="IPR036610">
    <property type="entry name" value="PEBP-like_sf"/>
</dbReference>
<dbReference type="OrthoDB" id="2506647at2759"/>